<keyword evidence="13 14" id="KW-0998">Cell outer membrane</keyword>
<evidence type="ECO:0000256" key="11">
    <source>
        <dbReference type="ARBA" id="ARBA00023136"/>
    </source>
</evidence>
<evidence type="ECO:0000256" key="12">
    <source>
        <dbReference type="ARBA" id="ARBA00023170"/>
    </source>
</evidence>
<dbReference type="EMBL" id="JBHTMX010000053">
    <property type="protein sequence ID" value="MFD1331986.1"/>
    <property type="molecule type" value="Genomic_DNA"/>
</dbReference>
<reference evidence="18" key="1">
    <citation type="journal article" date="2019" name="Int. J. Syst. Evol. Microbiol.">
        <title>The Global Catalogue of Microorganisms (GCM) 10K type strain sequencing project: providing services to taxonomists for standard genome sequencing and annotation.</title>
        <authorList>
            <consortium name="The Broad Institute Genomics Platform"/>
            <consortium name="The Broad Institute Genome Sequencing Center for Infectious Disease"/>
            <person name="Wu L."/>
            <person name="Ma J."/>
        </authorList>
    </citation>
    <scope>NUCLEOTIDE SEQUENCE [LARGE SCALE GENOMIC DNA]</scope>
    <source>
        <strain evidence="18">CCUG 61696</strain>
    </source>
</reference>
<dbReference type="InterPro" id="IPR037066">
    <property type="entry name" value="Plug_dom_sf"/>
</dbReference>
<dbReference type="InterPro" id="IPR039426">
    <property type="entry name" value="TonB-dep_rcpt-like"/>
</dbReference>
<dbReference type="PANTHER" id="PTHR32552">
    <property type="entry name" value="FERRICHROME IRON RECEPTOR-RELATED"/>
    <property type="match status" value="1"/>
</dbReference>
<dbReference type="InterPro" id="IPR011662">
    <property type="entry name" value="Secretin/TonB_short_N"/>
</dbReference>
<evidence type="ECO:0000259" key="16">
    <source>
        <dbReference type="SMART" id="SM00965"/>
    </source>
</evidence>
<dbReference type="CDD" id="cd01347">
    <property type="entry name" value="ligand_gated_channel"/>
    <property type="match status" value="1"/>
</dbReference>
<comment type="caution">
    <text evidence="17">The sequence shown here is derived from an EMBL/GenBank/DDBJ whole genome shotgun (WGS) entry which is preliminary data.</text>
</comment>
<evidence type="ECO:0000256" key="2">
    <source>
        <dbReference type="ARBA" id="ARBA00009810"/>
    </source>
</evidence>
<evidence type="ECO:0000256" key="10">
    <source>
        <dbReference type="ARBA" id="ARBA00023077"/>
    </source>
</evidence>
<dbReference type="PANTHER" id="PTHR32552:SF68">
    <property type="entry name" value="FERRICHROME OUTER MEMBRANE TRANSPORTER_PHAGE RECEPTOR"/>
    <property type="match status" value="1"/>
</dbReference>
<dbReference type="Pfam" id="PF07660">
    <property type="entry name" value="STN"/>
    <property type="match status" value="1"/>
</dbReference>
<sequence>MTMGVGTRAGHGAATGRWDRRLVCRLLTGTMIGCAGLGLPAAALAQQAGQSASAQGRVVDFAIPAQPIPGAIDAFIRQSGWQIGYSSRIADGLRSTAVAGRLPPAQALRTILAGAGIDVRVTGANTATLVASSMTTGSLSEDAIALDPIDVLGDSQNPFGHVDGYVATRSSSGAKTDTPLIRTPQTVNVVTRDQIKDQGAQTLGDAVQYTPGVIVQEGFNRTDDPFILRGFDVRTNPGVMYRDGLKVPLPHYSVAVEPYGIERVEILKGPASVLFGQAAPGGVVNTITKRPTATPFGEVNVTYGSYARKQASFDVGGPLDSDGAWKYRVTGLGRDSGTMIDHVPDDRYYVAPALTWSPNADTELTLLASHMVNKTVNNAGYPFSGTVASNPNGKIGSDVFTGEPGWSKWDQSVSTLGYQLSHRFNDVFQFRQNVLAGTSKTKINHAYTWSWVTGSNQSLLERGAYSRTDDAWGVSVDNQLQATFDTGPVAHSVLIGLDYTRASLERLQFAGYNNLSPLNPFAPVYGSSVVLPSQPNTHTLERRNQLGLYAQDQITIDDRLILLLGGRYDLARAETTNRLTDVVTKTDDNAFTGRAGLVYLFDNGLAPYVSYSTSFQPQSGTTSAARGSRPFDPTTGQQWEAGIKYQPLGWNGMLTASVFEITRQNVPTVDPNDPSFNIQEGEVRARGVELSAVANVTESLKIVAAYTYTDAEVTKSNGADRGRTPAAVPRNAAALWLDYAFGTGPLRGLKIGGGVRYIGETLDTTNAYKVSAYTLADATIEYDFGARNPALHGVSVAVSAKNLFDKEFVSSCTYACFYGERRSVYGTLSYKW</sequence>
<dbReference type="InterPro" id="IPR036942">
    <property type="entry name" value="Beta-barrel_TonB_sf"/>
</dbReference>
<dbReference type="RefSeq" id="WP_378775219.1">
    <property type="nucleotide sequence ID" value="NZ_JBHTMX010000053.1"/>
</dbReference>
<gene>
    <name evidence="17" type="ORF">ACFQ4O_08235</name>
</gene>
<feature type="domain" description="Secretin/TonB short N-terminal" evidence="16">
    <location>
        <begin position="81"/>
        <end position="132"/>
    </location>
</feature>
<dbReference type="Gene3D" id="2.40.170.20">
    <property type="entry name" value="TonB-dependent receptor, beta-barrel domain"/>
    <property type="match status" value="1"/>
</dbReference>
<dbReference type="Gene3D" id="3.55.50.30">
    <property type="match status" value="1"/>
</dbReference>
<keyword evidence="3 14" id="KW-0813">Transport</keyword>
<dbReference type="Pfam" id="PF00593">
    <property type="entry name" value="TonB_dep_Rec_b-barrel"/>
    <property type="match status" value="1"/>
</dbReference>
<keyword evidence="9" id="KW-0406">Ion transport</keyword>
<keyword evidence="4 14" id="KW-1134">Transmembrane beta strand</keyword>
<evidence type="ECO:0000256" key="15">
    <source>
        <dbReference type="RuleBase" id="RU003357"/>
    </source>
</evidence>
<evidence type="ECO:0000256" key="4">
    <source>
        <dbReference type="ARBA" id="ARBA00022452"/>
    </source>
</evidence>
<evidence type="ECO:0000256" key="6">
    <source>
        <dbReference type="ARBA" id="ARBA00022692"/>
    </source>
</evidence>
<evidence type="ECO:0000313" key="18">
    <source>
        <dbReference type="Proteomes" id="UP001597171"/>
    </source>
</evidence>
<name>A0ABW3Z6V4_9HYPH</name>
<dbReference type="Pfam" id="PF07715">
    <property type="entry name" value="Plug"/>
    <property type="match status" value="1"/>
</dbReference>
<keyword evidence="12 17" id="KW-0675">Receptor</keyword>
<evidence type="ECO:0000313" key="17">
    <source>
        <dbReference type="EMBL" id="MFD1331986.1"/>
    </source>
</evidence>
<dbReference type="SUPFAM" id="SSF56935">
    <property type="entry name" value="Porins"/>
    <property type="match status" value="1"/>
</dbReference>
<evidence type="ECO:0000256" key="13">
    <source>
        <dbReference type="ARBA" id="ARBA00023237"/>
    </source>
</evidence>
<dbReference type="NCBIfam" id="TIGR01783">
    <property type="entry name" value="TonB-siderophor"/>
    <property type="match status" value="1"/>
</dbReference>
<comment type="subcellular location">
    <subcellularLocation>
        <location evidence="1 14">Cell outer membrane</location>
        <topology evidence="1 14">Multi-pass membrane protein</topology>
    </subcellularLocation>
</comment>
<evidence type="ECO:0000256" key="3">
    <source>
        <dbReference type="ARBA" id="ARBA00022448"/>
    </source>
</evidence>
<evidence type="ECO:0000256" key="8">
    <source>
        <dbReference type="ARBA" id="ARBA00023004"/>
    </source>
</evidence>
<evidence type="ECO:0000256" key="9">
    <source>
        <dbReference type="ARBA" id="ARBA00023065"/>
    </source>
</evidence>
<organism evidence="17 18">
    <name type="scientific">Methylopila musalis</name>
    <dbReference type="NCBI Taxonomy" id="1134781"/>
    <lineage>
        <taxon>Bacteria</taxon>
        <taxon>Pseudomonadati</taxon>
        <taxon>Pseudomonadota</taxon>
        <taxon>Alphaproteobacteria</taxon>
        <taxon>Hyphomicrobiales</taxon>
        <taxon>Methylopilaceae</taxon>
        <taxon>Methylopila</taxon>
    </lineage>
</organism>
<evidence type="ECO:0000256" key="1">
    <source>
        <dbReference type="ARBA" id="ARBA00004571"/>
    </source>
</evidence>
<keyword evidence="18" id="KW-1185">Reference proteome</keyword>
<keyword evidence="5" id="KW-0410">Iron transport</keyword>
<keyword evidence="7" id="KW-0732">Signal</keyword>
<dbReference type="Gene3D" id="2.170.130.10">
    <property type="entry name" value="TonB-dependent receptor, plug domain"/>
    <property type="match status" value="1"/>
</dbReference>
<comment type="similarity">
    <text evidence="2 14 15">Belongs to the TonB-dependent receptor family.</text>
</comment>
<dbReference type="InterPro" id="IPR000531">
    <property type="entry name" value="Beta-barrel_TonB"/>
</dbReference>
<evidence type="ECO:0000256" key="7">
    <source>
        <dbReference type="ARBA" id="ARBA00022729"/>
    </source>
</evidence>
<evidence type="ECO:0000256" key="5">
    <source>
        <dbReference type="ARBA" id="ARBA00022496"/>
    </source>
</evidence>
<dbReference type="SMART" id="SM00965">
    <property type="entry name" value="STN"/>
    <property type="match status" value="1"/>
</dbReference>
<proteinExistence type="inferred from homology"/>
<keyword evidence="6 14" id="KW-0812">Transmembrane</keyword>
<dbReference type="InterPro" id="IPR012910">
    <property type="entry name" value="Plug_dom"/>
</dbReference>
<evidence type="ECO:0000256" key="14">
    <source>
        <dbReference type="PROSITE-ProRule" id="PRU01360"/>
    </source>
</evidence>
<protein>
    <submittedName>
        <fullName evidence="17">TonB-dependent siderophore receptor</fullName>
    </submittedName>
</protein>
<dbReference type="InterPro" id="IPR010105">
    <property type="entry name" value="TonB_sidphr_rcpt"/>
</dbReference>
<dbReference type="PROSITE" id="PS52016">
    <property type="entry name" value="TONB_DEPENDENT_REC_3"/>
    <property type="match status" value="1"/>
</dbReference>
<keyword evidence="10 15" id="KW-0798">TonB box</keyword>
<keyword evidence="11 14" id="KW-0472">Membrane</keyword>
<dbReference type="Proteomes" id="UP001597171">
    <property type="component" value="Unassembled WGS sequence"/>
</dbReference>
<accession>A0ABW3Z6V4</accession>
<keyword evidence="8" id="KW-0408">Iron</keyword>